<keyword evidence="1 6" id="KW-0732">Signal</keyword>
<gene>
    <name evidence="6" type="primary">bamD</name>
    <name evidence="9" type="ORF">THII_1544</name>
</gene>
<evidence type="ECO:0000256" key="4">
    <source>
        <dbReference type="ARBA" id="ARBA00023237"/>
    </source>
</evidence>
<dbReference type="SUPFAM" id="SSF48452">
    <property type="entry name" value="TPR-like"/>
    <property type="match status" value="1"/>
</dbReference>
<dbReference type="GO" id="GO:1990063">
    <property type="term" value="C:Bam protein complex"/>
    <property type="evidence" value="ECO:0007669"/>
    <property type="project" value="TreeGrafter"/>
</dbReference>
<protein>
    <recommendedName>
        <fullName evidence="6">Outer membrane protein assembly factor BamD</fullName>
    </recommendedName>
</protein>
<keyword evidence="10" id="KW-1185">Reference proteome</keyword>
<evidence type="ECO:0000259" key="8">
    <source>
        <dbReference type="Pfam" id="PF13525"/>
    </source>
</evidence>
<dbReference type="OrthoDB" id="9779191at2"/>
<keyword evidence="2 6" id="KW-0472">Membrane</keyword>
<dbReference type="GO" id="GO:0051205">
    <property type="term" value="P:protein insertion into membrane"/>
    <property type="evidence" value="ECO:0007669"/>
    <property type="project" value="UniProtKB-UniRule"/>
</dbReference>
<comment type="subcellular location">
    <subcellularLocation>
        <location evidence="6">Cell outer membrane</location>
        <topology evidence="6">Lipid-anchor</topology>
    </subcellularLocation>
</comment>
<accession>A0A090BUX0</accession>
<name>A0A090BUX0_9GAMM</name>
<evidence type="ECO:0000313" key="10">
    <source>
        <dbReference type="Proteomes" id="UP000031623"/>
    </source>
</evidence>
<dbReference type="InterPro" id="IPR011990">
    <property type="entry name" value="TPR-like_helical_dom_sf"/>
</dbReference>
<dbReference type="InterPro" id="IPR017689">
    <property type="entry name" value="BamD"/>
</dbReference>
<dbReference type="PANTHER" id="PTHR37423">
    <property type="entry name" value="SOLUBLE LYTIC MUREIN TRANSGLYCOSYLASE-RELATED"/>
    <property type="match status" value="1"/>
</dbReference>
<keyword evidence="4 6" id="KW-0998">Cell outer membrane</keyword>
<sequence>MKWIKLSIMLYSLSSLLGCSLIGDTRDETRDWSLERLYSEAKEALDSGVYETAIKYYEQLEARDPFGKYAQQAQLEVIYAYYKFEEPDSAIVAADRFIKLYPRHPYVDYAYYLKGLVNFERNQGILARILPLDRSQRDQGAALQSFYDFADLVKQFPQSKYSEDAKQRMVYLRNILAEYELHVARFYLQRGAYIAAANRAKTVIQSYQQTPAVADALVILAKAYKIMGLDDLSANALSVLKLNYPHHKGIKEIERVVVK</sequence>
<dbReference type="PROSITE" id="PS51257">
    <property type="entry name" value="PROKAR_LIPOPROTEIN"/>
    <property type="match status" value="1"/>
</dbReference>
<dbReference type="Proteomes" id="UP000031623">
    <property type="component" value="Chromosome"/>
</dbReference>
<evidence type="ECO:0000313" key="9">
    <source>
        <dbReference type="EMBL" id="BAP55841.1"/>
    </source>
</evidence>
<dbReference type="PANTHER" id="PTHR37423:SF1">
    <property type="entry name" value="OUTER MEMBRANE PROTEIN ASSEMBLY FACTOR BAMD"/>
    <property type="match status" value="1"/>
</dbReference>
<reference evidence="9 10" key="1">
    <citation type="journal article" date="2014" name="ISME J.">
        <title>Ecophysiology of Thioploca ingrica as revealed by the complete genome sequence supplemented with proteomic evidence.</title>
        <authorList>
            <person name="Kojima H."/>
            <person name="Ogura Y."/>
            <person name="Yamamoto N."/>
            <person name="Togashi T."/>
            <person name="Mori H."/>
            <person name="Watanabe T."/>
            <person name="Nemoto F."/>
            <person name="Kurokawa K."/>
            <person name="Hayashi T."/>
            <person name="Fukui M."/>
        </authorList>
    </citation>
    <scope>NUCLEOTIDE SEQUENCE [LARGE SCALE GENOMIC DNA]</scope>
</reference>
<evidence type="ECO:0000256" key="2">
    <source>
        <dbReference type="ARBA" id="ARBA00023136"/>
    </source>
</evidence>
<dbReference type="AlphaFoldDB" id="A0A090BUX0"/>
<keyword evidence="5 6" id="KW-0449">Lipoprotein</keyword>
<evidence type="ECO:0000256" key="3">
    <source>
        <dbReference type="ARBA" id="ARBA00023139"/>
    </source>
</evidence>
<comment type="function">
    <text evidence="6">Part of the outer membrane protein assembly complex, which is involved in assembly and insertion of beta-barrel proteins into the outer membrane.</text>
</comment>
<dbReference type="HAMAP" id="MF_00922">
    <property type="entry name" value="OM_assembly_BamD"/>
    <property type="match status" value="1"/>
</dbReference>
<dbReference type="Pfam" id="PF13525">
    <property type="entry name" value="YfiO"/>
    <property type="match status" value="1"/>
</dbReference>
<evidence type="ECO:0000256" key="6">
    <source>
        <dbReference type="HAMAP-Rule" id="MF_00922"/>
    </source>
</evidence>
<feature type="chain" id="PRO_5008982801" description="Outer membrane protein assembly factor BamD" evidence="7">
    <location>
        <begin position="18"/>
        <end position="259"/>
    </location>
</feature>
<evidence type="ECO:0000256" key="1">
    <source>
        <dbReference type="ARBA" id="ARBA00022729"/>
    </source>
</evidence>
<dbReference type="GO" id="GO:0043165">
    <property type="term" value="P:Gram-negative-bacterium-type cell outer membrane assembly"/>
    <property type="evidence" value="ECO:0007669"/>
    <property type="project" value="UniProtKB-UniRule"/>
</dbReference>
<organism evidence="9 10">
    <name type="scientific">Thioploca ingrica</name>
    <dbReference type="NCBI Taxonomy" id="40754"/>
    <lineage>
        <taxon>Bacteria</taxon>
        <taxon>Pseudomonadati</taxon>
        <taxon>Pseudomonadota</taxon>
        <taxon>Gammaproteobacteria</taxon>
        <taxon>Thiotrichales</taxon>
        <taxon>Thiotrichaceae</taxon>
        <taxon>Thioploca</taxon>
    </lineage>
</organism>
<evidence type="ECO:0000256" key="5">
    <source>
        <dbReference type="ARBA" id="ARBA00023288"/>
    </source>
</evidence>
<feature type="domain" description="Outer membrane lipoprotein BamD-like" evidence="8">
    <location>
        <begin position="34"/>
        <end position="235"/>
    </location>
</feature>
<feature type="signal peptide" evidence="7">
    <location>
        <begin position="1"/>
        <end position="17"/>
    </location>
</feature>
<proteinExistence type="inferred from homology"/>
<dbReference type="InterPro" id="IPR039565">
    <property type="entry name" value="BamD-like"/>
</dbReference>
<dbReference type="CDD" id="cd15830">
    <property type="entry name" value="BamD"/>
    <property type="match status" value="1"/>
</dbReference>
<evidence type="ECO:0000256" key="7">
    <source>
        <dbReference type="SAM" id="SignalP"/>
    </source>
</evidence>
<dbReference type="KEGG" id="tig:THII_1544"/>
<comment type="subunit">
    <text evidence="6">Part of the Bam complex.</text>
</comment>
<dbReference type="EMBL" id="AP014633">
    <property type="protein sequence ID" value="BAP55841.1"/>
    <property type="molecule type" value="Genomic_DNA"/>
</dbReference>
<dbReference type="Gene3D" id="1.25.40.10">
    <property type="entry name" value="Tetratricopeptide repeat domain"/>
    <property type="match status" value="1"/>
</dbReference>
<comment type="similarity">
    <text evidence="6">Belongs to the BamD family.</text>
</comment>
<dbReference type="HOGENOM" id="CLU_065982_0_1_6"/>
<dbReference type="NCBIfam" id="TIGR03302">
    <property type="entry name" value="OM_YfiO"/>
    <property type="match status" value="1"/>
</dbReference>
<dbReference type="STRING" id="40754.THII_1544"/>
<keyword evidence="3 6" id="KW-0564">Palmitate</keyword>